<evidence type="ECO:0000256" key="1">
    <source>
        <dbReference type="SAM" id="MobiDB-lite"/>
    </source>
</evidence>
<organism evidence="2 3">
    <name type="scientific">Corchorus capsularis</name>
    <name type="common">Jute</name>
    <dbReference type="NCBI Taxonomy" id="210143"/>
    <lineage>
        <taxon>Eukaryota</taxon>
        <taxon>Viridiplantae</taxon>
        <taxon>Streptophyta</taxon>
        <taxon>Embryophyta</taxon>
        <taxon>Tracheophyta</taxon>
        <taxon>Spermatophyta</taxon>
        <taxon>Magnoliopsida</taxon>
        <taxon>eudicotyledons</taxon>
        <taxon>Gunneridae</taxon>
        <taxon>Pentapetalae</taxon>
        <taxon>rosids</taxon>
        <taxon>malvids</taxon>
        <taxon>Malvales</taxon>
        <taxon>Malvaceae</taxon>
        <taxon>Grewioideae</taxon>
        <taxon>Apeibeae</taxon>
        <taxon>Corchorus</taxon>
    </lineage>
</organism>
<dbReference type="OrthoDB" id="10368522at2759"/>
<dbReference type="Gramene" id="OMO83348">
    <property type="protein sequence ID" value="OMO83348"/>
    <property type="gene ID" value="CCACVL1_11418"/>
</dbReference>
<protein>
    <submittedName>
        <fullName evidence="2">Uncharacterized protein</fullName>
    </submittedName>
</protein>
<gene>
    <name evidence="2" type="ORF">CCACVL1_11418</name>
</gene>
<dbReference type="Proteomes" id="UP000188268">
    <property type="component" value="Unassembled WGS sequence"/>
</dbReference>
<dbReference type="AlphaFoldDB" id="A0A1R3IL90"/>
<evidence type="ECO:0000313" key="2">
    <source>
        <dbReference type="EMBL" id="OMO83348.1"/>
    </source>
</evidence>
<feature type="compositionally biased region" description="Polar residues" evidence="1">
    <location>
        <begin position="16"/>
        <end position="35"/>
    </location>
</feature>
<evidence type="ECO:0000313" key="3">
    <source>
        <dbReference type="Proteomes" id="UP000188268"/>
    </source>
</evidence>
<dbReference type="EMBL" id="AWWV01009879">
    <property type="protein sequence ID" value="OMO83348.1"/>
    <property type="molecule type" value="Genomic_DNA"/>
</dbReference>
<accession>A0A1R3IL90</accession>
<feature type="region of interest" description="Disordered" evidence="1">
    <location>
        <begin position="1"/>
        <end position="35"/>
    </location>
</feature>
<feature type="non-terminal residue" evidence="2">
    <location>
        <position position="35"/>
    </location>
</feature>
<comment type="caution">
    <text evidence="2">The sequence shown here is derived from an EMBL/GenBank/DDBJ whole genome shotgun (WGS) entry which is preliminary data.</text>
</comment>
<sequence>MDGSASSRDAGYISGARSSSLNESGPVSLTAYNAL</sequence>
<reference evidence="2 3" key="1">
    <citation type="submission" date="2013-09" db="EMBL/GenBank/DDBJ databases">
        <title>Corchorus capsularis genome sequencing.</title>
        <authorList>
            <person name="Alam M."/>
            <person name="Haque M.S."/>
            <person name="Islam M.S."/>
            <person name="Emdad E.M."/>
            <person name="Islam M.M."/>
            <person name="Ahmed B."/>
            <person name="Halim A."/>
            <person name="Hossen Q.M.M."/>
            <person name="Hossain M.Z."/>
            <person name="Ahmed R."/>
            <person name="Khan M.M."/>
            <person name="Islam R."/>
            <person name="Rashid M.M."/>
            <person name="Khan S.A."/>
            <person name="Rahman M.S."/>
            <person name="Alam M."/>
        </authorList>
    </citation>
    <scope>NUCLEOTIDE SEQUENCE [LARGE SCALE GENOMIC DNA]</scope>
    <source>
        <strain evidence="3">cv. CVL-1</strain>
        <tissue evidence="2">Whole seedling</tissue>
    </source>
</reference>
<proteinExistence type="predicted"/>
<name>A0A1R3IL90_COCAP</name>
<keyword evidence="3" id="KW-1185">Reference proteome</keyword>